<name>A0A2P7BAE8_9HYPH</name>
<gene>
    <name evidence="2" type="ORF">CU103_14395</name>
</gene>
<feature type="transmembrane region" description="Helical" evidence="1">
    <location>
        <begin position="6"/>
        <end position="23"/>
    </location>
</feature>
<keyword evidence="1" id="KW-0472">Membrane</keyword>
<dbReference type="AlphaFoldDB" id="A0A2P7BAE8"/>
<evidence type="ECO:0000256" key="1">
    <source>
        <dbReference type="SAM" id="Phobius"/>
    </source>
</evidence>
<organism evidence="2 3">
    <name type="scientific">Phyllobacterium sophorae</name>
    <dbReference type="NCBI Taxonomy" id="1520277"/>
    <lineage>
        <taxon>Bacteria</taxon>
        <taxon>Pseudomonadati</taxon>
        <taxon>Pseudomonadota</taxon>
        <taxon>Alphaproteobacteria</taxon>
        <taxon>Hyphomicrobiales</taxon>
        <taxon>Phyllobacteriaceae</taxon>
        <taxon>Phyllobacterium</taxon>
    </lineage>
</organism>
<protein>
    <submittedName>
        <fullName evidence="2">Uncharacterized protein</fullName>
    </submittedName>
</protein>
<sequence length="153" mass="16867">MIVLGGVYVLVYVEVLILIKFIANRSKGQTRCRTEQRQRHPAIVVHRPYHTARQIAQIHPIVAIAAVNRAKVRGIVRISRAICQSIVEESKRVIACVAPQIVLPCAHEEQVVVVAAEDEIVARTIVQRIIAVAAIHGIMAIAAFERVIAAEAF</sequence>
<dbReference type="EMBL" id="PGGM01000006">
    <property type="protein sequence ID" value="PSH63457.1"/>
    <property type="molecule type" value="Genomic_DNA"/>
</dbReference>
<accession>A0A2P7BAE8</accession>
<evidence type="ECO:0000313" key="3">
    <source>
        <dbReference type="Proteomes" id="UP000241764"/>
    </source>
</evidence>
<reference evidence="3" key="1">
    <citation type="submission" date="2017-11" db="EMBL/GenBank/DDBJ databases">
        <authorList>
            <person name="Kuznetsova I."/>
            <person name="Sazanova A."/>
            <person name="Chirak E."/>
            <person name="Safronova V."/>
            <person name="Willems A."/>
        </authorList>
    </citation>
    <scope>NUCLEOTIDE SEQUENCE [LARGE SCALE GENOMIC DNA]</scope>
    <source>
        <strain evidence="3">CCBAU 03422</strain>
    </source>
</reference>
<keyword evidence="1" id="KW-1133">Transmembrane helix</keyword>
<proteinExistence type="predicted"/>
<comment type="caution">
    <text evidence="2">The sequence shown here is derived from an EMBL/GenBank/DDBJ whole genome shotgun (WGS) entry which is preliminary data.</text>
</comment>
<keyword evidence="3" id="KW-1185">Reference proteome</keyword>
<dbReference type="Proteomes" id="UP000241764">
    <property type="component" value="Unassembled WGS sequence"/>
</dbReference>
<evidence type="ECO:0000313" key="2">
    <source>
        <dbReference type="EMBL" id="PSH63457.1"/>
    </source>
</evidence>
<keyword evidence="1" id="KW-0812">Transmembrane</keyword>